<keyword evidence="10 16" id="KW-0812">Transmembrane</keyword>
<dbReference type="InterPro" id="IPR034804">
    <property type="entry name" value="SQR/QFR_C/D"/>
</dbReference>
<feature type="transmembrane region" description="Helical" evidence="16">
    <location>
        <begin position="67"/>
        <end position="91"/>
    </location>
</feature>
<name>A0ABU5DY61_9PROT</name>
<evidence type="ECO:0000256" key="13">
    <source>
        <dbReference type="ARBA" id="ARBA00022989"/>
    </source>
</evidence>
<dbReference type="Proteomes" id="UP001271769">
    <property type="component" value="Unassembled WGS sequence"/>
</dbReference>
<evidence type="ECO:0000256" key="2">
    <source>
        <dbReference type="ARBA" id="ARBA00004050"/>
    </source>
</evidence>
<evidence type="ECO:0000256" key="7">
    <source>
        <dbReference type="ARBA" id="ARBA00022448"/>
    </source>
</evidence>
<keyword evidence="18" id="KW-1185">Reference proteome</keyword>
<keyword evidence="15 16" id="KW-0472">Membrane</keyword>
<dbReference type="InterPro" id="IPR014312">
    <property type="entry name" value="Succ_DH_anchor"/>
</dbReference>
<protein>
    <recommendedName>
        <fullName evidence="6">Succinate dehydrogenase hydrophobic membrane anchor subunit</fullName>
    </recommendedName>
</protein>
<comment type="subcellular location">
    <subcellularLocation>
        <location evidence="3">Membrane</location>
        <topology evidence="3">Multi-pass membrane protein</topology>
    </subcellularLocation>
</comment>
<evidence type="ECO:0000256" key="6">
    <source>
        <dbReference type="ARBA" id="ARBA00019425"/>
    </source>
</evidence>
<feature type="transmembrane region" description="Helical" evidence="16">
    <location>
        <begin position="103"/>
        <end position="130"/>
    </location>
</feature>
<dbReference type="Pfam" id="PF01127">
    <property type="entry name" value="Sdh_cyt"/>
    <property type="match status" value="1"/>
</dbReference>
<evidence type="ECO:0000256" key="10">
    <source>
        <dbReference type="ARBA" id="ARBA00022692"/>
    </source>
</evidence>
<evidence type="ECO:0000313" key="17">
    <source>
        <dbReference type="EMBL" id="MDY0872262.1"/>
    </source>
</evidence>
<evidence type="ECO:0000256" key="4">
    <source>
        <dbReference type="ARBA" id="ARBA00005163"/>
    </source>
</evidence>
<keyword evidence="13 16" id="KW-1133">Transmembrane helix</keyword>
<keyword evidence="11" id="KW-0479">Metal-binding</keyword>
<feature type="transmembrane region" description="Helical" evidence="16">
    <location>
        <begin position="35"/>
        <end position="55"/>
    </location>
</feature>
<evidence type="ECO:0000256" key="14">
    <source>
        <dbReference type="ARBA" id="ARBA00023004"/>
    </source>
</evidence>
<comment type="function">
    <text evidence="2">Membrane-anchoring subunit of succinate dehydrogenase (SDH).</text>
</comment>
<comment type="subunit">
    <text evidence="5">Part of an enzyme complex containing four subunits: a flavoprotein, an iron-sulfur protein, plus two membrane-anchoring proteins, SdhC and SdhD.</text>
</comment>
<dbReference type="CDD" id="cd03495">
    <property type="entry name" value="SQR_TypeC_SdhD_like"/>
    <property type="match status" value="1"/>
</dbReference>
<dbReference type="SUPFAM" id="SSF81343">
    <property type="entry name" value="Fumarate reductase respiratory complex transmembrane subunits"/>
    <property type="match status" value="1"/>
</dbReference>
<keyword evidence="12" id="KW-0249">Electron transport</keyword>
<evidence type="ECO:0000256" key="15">
    <source>
        <dbReference type="ARBA" id="ARBA00023136"/>
    </source>
</evidence>
<evidence type="ECO:0000256" key="16">
    <source>
        <dbReference type="SAM" id="Phobius"/>
    </source>
</evidence>
<evidence type="ECO:0000256" key="1">
    <source>
        <dbReference type="ARBA" id="ARBA00001971"/>
    </source>
</evidence>
<comment type="pathway">
    <text evidence="4">Carbohydrate metabolism; tricarboxylic acid cycle.</text>
</comment>
<comment type="cofactor">
    <cofactor evidence="1">
        <name>heme</name>
        <dbReference type="ChEBI" id="CHEBI:30413"/>
    </cofactor>
</comment>
<gene>
    <name evidence="17" type="primary">sdhD</name>
    <name evidence="17" type="ORF">SMD31_10020</name>
</gene>
<evidence type="ECO:0000256" key="12">
    <source>
        <dbReference type="ARBA" id="ARBA00022982"/>
    </source>
</evidence>
<keyword evidence="7" id="KW-0813">Transport</keyword>
<comment type="caution">
    <text evidence="17">The sequence shown here is derived from an EMBL/GenBank/DDBJ whole genome shotgun (WGS) entry which is preliminary data.</text>
</comment>
<dbReference type="Gene3D" id="1.20.1300.10">
    <property type="entry name" value="Fumarate reductase/succinate dehydrogenase, transmembrane subunit"/>
    <property type="match status" value="1"/>
</dbReference>
<reference evidence="17 18" key="1">
    <citation type="journal article" date="2013" name="Antonie Van Leeuwenhoek">
        <title>Dongia rigui sp. nov., isolated from freshwater of a large wetland in Korea.</title>
        <authorList>
            <person name="Baik K.S."/>
            <person name="Hwang Y.M."/>
            <person name="Choi J.S."/>
            <person name="Kwon J."/>
            <person name="Seong C.N."/>
        </authorList>
    </citation>
    <scope>NUCLEOTIDE SEQUENCE [LARGE SCALE GENOMIC DNA]</scope>
    <source>
        <strain evidence="17 18">04SU4-P</strain>
    </source>
</reference>
<dbReference type="RefSeq" id="WP_320500682.1">
    <property type="nucleotide sequence ID" value="NZ_JAXCLX010000001.1"/>
</dbReference>
<evidence type="ECO:0000256" key="3">
    <source>
        <dbReference type="ARBA" id="ARBA00004141"/>
    </source>
</evidence>
<organism evidence="17 18">
    <name type="scientific">Dongia rigui</name>
    <dbReference type="NCBI Taxonomy" id="940149"/>
    <lineage>
        <taxon>Bacteria</taxon>
        <taxon>Pseudomonadati</taxon>
        <taxon>Pseudomonadota</taxon>
        <taxon>Alphaproteobacteria</taxon>
        <taxon>Rhodospirillales</taxon>
        <taxon>Dongiaceae</taxon>
        <taxon>Dongia</taxon>
    </lineage>
</organism>
<evidence type="ECO:0000256" key="5">
    <source>
        <dbReference type="ARBA" id="ARBA00011558"/>
    </source>
</evidence>
<keyword evidence="14" id="KW-0408">Iron</keyword>
<dbReference type="EMBL" id="JAXCLX010000001">
    <property type="protein sequence ID" value="MDY0872262.1"/>
    <property type="molecule type" value="Genomic_DNA"/>
</dbReference>
<evidence type="ECO:0000256" key="8">
    <source>
        <dbReference type="ARBA" id="ARBA00022532"/>
    </source>
</evidence>
<evidence type="ECO:0000256" key="9">
    <source>
        <dbReference type="ARBA" id="ARBA00022617"/>
    </source>
</evidence>
<sequence>MAGNPNSLRSRLGQARGLGSAHEGVHHWWGQRMSALALIPLSLWLVASLVCMAGADYAVVSQWLSSPVTLGGLGLTILITVYHAVLGLQVVVEDYIHGQPTKLILLILLPMSGVALVVTAIVSLLMIAFAG</sequence>
<keyword evidence="9" id="KW-0349">Heme</keyword>
<evidence type="ECO:0000313" key="18">
    <source>
        <dbReference type="Proteomes" id="UP001271769"/>
    </source>
</evidence>
<dbReference type="NCBIfam" id="TIGR02968">
    <property type="entry name" value="succ_dehyd_anc"/>
    <property type="match status" value="1"/>
</dbReference>
<proteinExistence type="predicted"/>
<evidence type="ECO:0000256" key="11">
    <source>
        <dbReference type="ARBA" id="ARBA00022723"/>
    </source>
</evidence>
<dbReference type="InterPro" id="IPR000701">
    <property type="entry name" value="SuccDH_FuR_B_TM-su"/>
</dbReference>
<accession>A0ABU5DY61</accession>
<keyword evidence="8" id="KW-0816">Tricarboxylic acid cycle</keyword>